<protein>
    <submittedName>
        <fullName evidence="2">Uncharacterized protein</fullName>
    </submittedName>
</protein>
<name>A0A0E9RY30_ANGAN</name>
<reference evidence="2" key="1">
    <citation type="submission" date="2014-11" db="EMBL/GenBank/DDBJ databases">
        <authorList>
            <person name="Amaro Gonzalez C."/>
        </authorList>
    </citation>
    <scope>NUCLEOTIDE SEQUENCE</scope>
</reference>
<reference evidence="2" key="2">
    <citation type="journal article" date="2015" name="Fish Shellfish Immunol.">
        <title>Early steps in the European eel (Anguilla anguilla)-Vibrio vulnificus interaction in the gills: Role of the RtxA13 toxin.</title>
        <authorList>
            <person name="Callol A."/>
            <person name="Pajuelo D."/>
            <person name="Ebbesson L."/>
            <person name="Teles M."/>
            <person name="MacKenzie S."/>
            <person name="Amaro C."/>
        </authorList>
    </citation>
    <scope>NUCLEOTIDE SEQUENCE</scope>
</reference>
<dbReference type="AlphaFoldDB" id="A0A0E9RY30"/>
<evidence type="ECO:0000256" key="1">
    <source>
        <dbReference type="SAM" id="Phobius"/>
    </source>
</evidence>
<keyword evidence="1" id="KW-0812">Transmembrane</keyword>
<feature type="transmembrane region" description="Helical" evidence="1">
    <location>
        <begin position="27"/>
        <end position="48"/>
    </location>
</feature>
<dbReference type="EMBL" id="GBXM01074566">
    <property type="protein sequence ID" value="JAH34011.1"/>
    <property type="molecule type" value="Transcribed_RNA"/>
</dbReference>
<sequence length="57" mass="6676">MKEDLLNRWSLRQIAVNKLKLEKKQAYPVLFSCFPLPFPLSVLCYIRLSPGNTPFHN</sequence>
<organism evidence="2">
    <name type="scientific">Anguilla anguilla</name>
    <name type="common">European freshwater eel</name>
    <name type="synonym">Muraena anguilla</name>
    <dbReference type="NCBI Taxonomy" id="7936"/>
    <lineage>
        <taxon>Eukaryota</taxon>
        <taxon>Metazoa</taxon>
        <taxon>Chordata</taxon>
        <taxon>Craniata</taxon>
        <taxon>Vertebrata</taxon>
        <taxon>Euteleostomi</taxon>
        <taxon>Actinopterygii</taxon>
        <taxon>Neopterygii</taxon>
        <taxon>Teleostei</taxon>
        <taxon>Anguilliformes</taxon>
        <taxon>Anguillidae</taxon>
        <taxon>Anguilla</taxon>
    </lineage>
</organism>
<accession>A0A0E9RY30</accession>
<proteinExistence type="predicted"/>
<evidence type="ECO:0000313" key="2">
    <source>
        <dbReference type="EMBL" id="JAH34011.1"/>
    </source>
</evidence>
<keyword evidence="1" id="KW-1133">Transmembrane helix</keyword>
<keyword evidence="1" id="KW-0472">Membrane</keyword>